<reference evidence="3" key="1">
    <citation type="submission" date="2019-11" db="EMBL/GenBank/DDBJ databases">
        <authorList>
            <person name="Feng L."/>
        </authorList>
    </citation>
    <scope>NUCLEOTIDE SEQUENCE</scope>
    <source>
        <strain evidence="3">CsymbiosumLFYP84</strain>
    </source>
</reference>
<protein>
    <submittedName>
        <fullName evidence="3">Transcription antitermination protein NusG</fullName>
    </submittedName>
</protein>
<accession>A0A6N3HJ82</accession>
<dbReference type="Pfam" id="PF02357">
    <property type="entry name" value="NusG"/>
    <property type="match status" value="1"/>
</dbReference>
<evidence type="ECO:0000256" key="1">
    <source>
        <dbReference type="ARBA" id="ARBA00023163"/>
    </source>
</evidence>
<dbReference type="GO" id="GO:0006354">
    <property type="term" value="P:DNA-templated transcription elongation"/>
    <property type="evidence" value="ECO:0007669"/>
    <property type="project" value="InterPro"/>
</dbReference>
<sequence>MRHAAGRYCYNSEYNLGIFQIKFQGWRSYVFLRQKGSRNMWYVIQTVTGKEEELMLFIRNILCRERYESCFVIYAQWMKRLGGEWQIQVRPLFPGYVFIDTEEPERLYMELKAVPKFSRLLGTGTDEFVPVKKEEEKFLRMITGGSGEMADEPAIERMERADDATVKLTVVETELDGGIRSMEGALSCFASDDVRLNLHKRYAVVKTRMLGEERTLVFGIRLKKDR</sequence>
<dbReference type="InterPro" id="IPR006645">
    <property type="entry name" value="NGN-like_dom"/>
</dbReference>
<feature type="domain" description="NusG-like N-terminal" evidence="2">
    <location>
        <begin position="38"/>
        <end position="142"/>
    </location>
</feature>
<dbReference type="SMART" id="SM00738">
    <property type="entry name" value="NGN"/>
    <property type="match status" value="1"/>
</dbReference>
<proteinExistence type="predicted"/>
<dbReference type="AlphaFoldDB" id="A0A6N3HJ82"/>
<organism evidence="3">
    <name type="scientific">Clostridium symbiosum</name>
    <name type="common">Bacteroides symbiosus</name>
    <dbReference type="NCBI Taxonomy" id="1512"/>
    <lineage>
        <taxon>Bacteria</taxon>
        <taxon>Bacillati</taxon>
        <taxon>Bacillota</taxon>
        <taxon>Clostridia</taxon>
        <taxon>Lachnospirales</taxon>
        <taxon>Lachnospiraceae</taxon>
        <taxon>Otoolea</taxon>
    </lineage>
</organism>
<keyword evidence="1" id="KW-0804">Transcription</keyword>
<evidence type="ECO:0000259" key="2">
    <source>
        <dbReference type="SMART" id="SM00738"/>
    </source>
</evidence>
<dbReference type="Gene3D" id="3.30.70.940">
    <property type="entry name" value="NusG, N-terminal domain"/>
    <property type="match status" value="1"/>
</dbReference>
<evidence type="ECO:0000313" key="3">
    <source>
        <dbReference type="EMBL" id="VYU76280.1"/>
    </source>
</evidence>
<name>A0A6N3HJ82_CLOSY</name>
<dbReference type="InterPro" id="IPR036735">
    <property type="entry name" value="NGN_dom_sf"/>
</dbReference>
<dbReference type="SUPFAM" id="SSF82679">
    <property type="entry name" value="N-utilization substance G protein NusG, N-terminal domain"/>
    <property type="match status" value="1"/>
</dbReference>
<gene>
    <name evidence="3" type="ORF">CSLFYP84_03866</name>
</gene>
<dbReference type="EMBL" id="CACRUA010000054">
    <property type="protein sequence ID" value="VYU76280.1"/>
    <property type="molecule type" value="Genomic_DNA"/>
</dbReference>